<keyword evidence="2" id="KW-1133">Transmembrane helix</keyword>
<dbReference type="PROSITE" id="PS51201">
    <property type="entry name" value="RCK_N"/>
    <property type="match status" value="1"/>
</dbReference>
<dbReference type="GO" id="GO:0008324">
    <property type="term" value="F:monoatomic cation transmembrane transporter activity"/>
    <property type="evidence" value="ECO:0007669"/>
    <property type="project" value="InterPro"/>
</dbReference>
<dbReference type="InterPro" id="IPR036291">
    <property type="entry name" value="NAD(P)-bd_dom_sf"/>
</dbReference>
<feature type="transmembrane region" description="Helical" evidence="2">
    <location>
        <begin position="80"/>
        <end position="101"/>
    </location>
</feature>
<accession>B8HRC5</accession>
<dbReference type="Gene3D" id="1.10.287.70">
    <property type="match status" value="1"/>
</dbReference>
<evidence type="ECO:0000256" key="2">
    <source>
        <dbReference type="SAM" id="Phobius"/>
    </source>
</evidence>
<feature type="transmembrane region" description="Helical" evidence="2">
    <location>
        <begin position="26"/>
        <end position="45"/>
    </location>
</feature>
<feature type="domain" description="RCK C-terminal" evidence="4">
    <location>
        <begin position="272"/>
        <end position="357"/>
    </location>
</feature>
<dbReference type="EMBL" id="CP001344">
    <property type="protein sequence ID" value="ACL44113.1"/>
    <property type="molecule type" value="Genomic_DNA"/>
</dbReference>
<dbReference type="SUPFAM" id="SSF51735">
    <property type="entry name" value="NAD(P)-binding Rossmann-fold domains"/>
    <property type="match status" value="1"/>
</dbReference>
<dbReference type="Pfam" id="PF02254">
    <property type="entry name" value="TrkA_N"/>
    <property type="match status" value="1"/>
</dbReference>
<evidence type="ECO:0000313" key="5">
    <source>
        <dbReference type="EMBL" id="ACL44113.1"/>
    </source>
</evidence>
<dbReference type="AlphaFoldDB" id="B8HRC5"/>
<dbReference type="SUPFAM" id="SSF116726">
    <property type="entry name" value="TrkA C-terminal domain-like"/>
    <property type="match status" value="1"/>
</dbReference>
<dbReference type="PANTHER" id="PTHR43833:SF9">
    <property type="entry name" value="POTASSIUM CHANNEL PROTEIN YUGO-RELATED"/>
    <property type="match status" value="1"/>
</dbReference>
<dbReference type="InterPro" id="IPR003148">
    <property type="entry name" value="RCK_N"/>
</dbReference>
<dbReference type="HOGENOM" id="CLU_050982_0_1_3"/>
<comment type="subcellular location">
    <subcellularLocation>
        <location evidence="1">Cell membrane</location>
        <topology evidence="1">Multi-pass membrane protein</topology>
    </subcellularLocation>
</comment>
<name>B8HRC5_CYAP4</name>
<gene>
    <name evidence="5" type="ordered locus">Cyan7425_1744</name>
</gene>
<protein>
    <submittedName>
        <fullName evidence="5">TrkA-N domain protein</fullName>
    </submittedName>
</protein>
<dbReference type="Gene3D" id="3.30.70.1450">
    <property type="entry name" value="Regulator of K+ conductance, C-terminal domain"/>
    <property type="match status" value="1"/>
</dbReference>
<dbReference type="STRING" id="395961.Cyan7425_1744"/>
<sequence length="368" mass="40331">METAPSSSRSTAEYKQAPLQSSWKRILVGTIFLMVTLMVAVKGYMMFGWPLLDSIYMVIITIFGIGYGEVRPIDTPEKKLFTIFVILAGTSSAIYIVGGFVQMLTEGEINRALALRKTARDIENLKQHVIICGFGRIGKVMAQQLAAAKQAFIVVDRNAERISRAQALGYLTYHDSATEEAALRAAGVERARVLATVLPDDTLNVFVTLKARNLNPDLMILARGNQPSTERKLRLAGAEHVILPTSIGAKQIANLITRPSGLDFLDQSHDRAYLNELLSQIDVQLNELPIPDNSSLVGRSLQSLEVRGRGAFVIVGLRKQDGTLITEPQGQSLAAGDAVIVLGHRGDTPKFGLENDVKSKIRYRGARF</sequence>
<dbReference type="SUPFAM" id="SSF81324">
    <property type="entry name" value="Voltage-gated potassium channels"/>
    <property type="match status" value="1"/>
</dbReference>
<evidence type="ECO:0000259" key="4">
    <source>
        <dbReference type="PROSITE" id="PS51202"/>
    </source>
</evidence>
<dbReference type="InterPro" id="IPR036721">
    <property type="entry name" value="RCK_C_sf"/>
</dbReference>
<dbReference type="PROSITE" id="PS51202">
    <property type="entry name" value="RCK_C"/>
    <property type="match status" value="1"/>
</dbReference>
<feature type="domain" description="RCK N-terminal" evidence="3">
    <location>
        <begin position="126"/>
        <end position="242"/>
    </location>
</feature>
<keyword evidence="2" id="KW-0472">Membrane</keyword>
<reference evidence="5" key="1">
    <citation type="submission" date="2009-01" db="EMBL/GenBank/DDBJ databases">
        <title>Complete sequence of chromosome Cyanothece sp. PCC 7425.</title>
        <authorList>
            <consortium name="US DOE Joint Genome Institute"/>
            <person name="Lucas S."/>
            <person name="Copeland A."/>
            <person name="Lapidus A."/>
            <person name="Glavina del Rio T."/>
            <person name="Dalin E."/>
            <person name="Tice H."/>
            <person name="Bruce D."/>
            <person name="Goodwin L."/>
            <person name="Pitluck S."/>
            <person name="Sims D."/>
            <person name="Meineke L."/>
            <person name="Brettin T."/>
            <person name="Detter J.C."/>
            <person name="Han C."/>
            <person name="Larimer F."/>
            <person name="Land M."/>
            <person name="Hauser L."/>
            <person name="Kyrpides N."/>
            <person name="Ovchinnikova G."/>
            <person name="Liberton M."/>
            <person name="Stoeckel J."/>
            <person name="Banerjee A."/>
            <person name="Singh A."/>
            <person name="Page L."/>
            <person name="Sato H."/>
            <person name="Zhao L."/>
            <person name="Sherman L."/>
            <person name="Pakrasi H."/>
            <person name="Richardson P."/>
        </authorList>
    </citation>
    <scope>NUCLEOTIDE SEQUENCE</scope>
    <source>
        <strain evidence="5">PCC 7425</strain>
    </source>
</reference>
<dbReference type="KEGG" id="cyn:Cyan7425_1744"/>
<feature type="transmembrane region" description="Helical" evidence="2">
    <location>
        <begin position="51"/>
        <end position="68"/>
    </location>
</feature>
<dbReference type="PANTHER" id="PTHR43833">
    <property type="entry name" value="POTASSIUM CHANNEL PROTEIN 2-RELATED-RELATED"/>
    <property type="match status" value="1"/>
</dbReference>
<dbReference type="InterPro" id="IPR050721">
    <property type="entry name" value="Trk_Ktr_HKT_K-transport"/>
</dbReference>
<proteinExistence type="predicted"/>
<dbReference type="eggNOG" id="COG1226">
    <property type="taxonomic scope" value="Bacteria"/>
</dbReference>
<evidence type="ECO:0000259" key="3">
    <source>
        <dbReference type="PROSITE" id="PS51201"/>
    </source>
</evidence>
<keyword evidence="2" id="KW-0812">Transmembrane</keyword>
<dbReference type="InterPro" id="IPR006037">
    <property type="entry name" value="RCK_C"/>
</dbReference>
<dbReference type="Gene3D" id="3.40.50.720">
    <property type="entry name" value="NAD(P)-binding Rossmann-like Domain"/>
    <property type="match status" value="1"/>
</dbReference>
<organism evidence="5">
    <name type="scientific">Cyanothece sp. (strain PCC 7425 / ATCC 29141)</name>
    <dbReference type="NCBI Taxonomy" id="395961"/>
    <lineage>
        <taxon>Bacteria</taxon>
        <taxon>Bacillati</taxon>
        <taxon>Cyanobacteriota</taxon>
        <taxon>Cyanophyceae</taxon>
        <taxon>Gomontiellales</taxon>
        <taxon>Cyanothecaceae</taxon>
        <taxon>Cyanothece</taxon>
    </lineage>
</organism>
<dbReference type="GO" id="GO:0005886">
    <property type="term" value="C:plasma membrane"/>
    <property type="evidence" value="ECO:0007669"/>
    <property type="project" value="UniProtKB-SubCell"/>
</dbReference>
<evidence type="ECO:0000256" key="1">
    <source>
        <dbReference type="ARBA" id="ARBA00004651"/>
    </source>
</evidence>
<dbReference type="GO" id="GO:0006813">
    <property type="term" value="P:potassium ion transport"/>
    <property type="evidence" value="ECO:0007669"/>
    <property type="project" value="InterPro"/>
</dbReference>
<dbReference type="Pfam" id="PF07885">
    <property type="entry name" value="Ion_trans_2"/>
    <property type="match status" value="1"/>
</dbReference>
<dbReference type="InterPro" id="IPR013099">
    <property type="entry name" value="K_chnl_dom"/>
</dbReference>
<dbReference type="Pfam" id="PF02080">
    <property type="entry name" value="TrkA_C"/>
    <property type="match status" value="1"/>
</dbReference>